<gene>
    <name evidence="1" type="ORF">CLV80_112108</name>
</gene>
<name>A0A2T0VVC3_9RHOB</name>
<proteinExistence type="predicted"/>
<sequence>MMTKNAISVIDPSIIHLTDDAADHIKGWFDTVASDPKLSDHLPSLTHVHRAAHYDAAGNLQSTLGPHLGLGCYKRSNVDERYLVEFLGHEVFLYLHPEGEAETLRSVDIELTDRVLEARFDPPALAPTTKASDFPAILEQLKNDARNQKKETP</sequence>
<protein>
    <submittedName>
        <fullName evidence="1">Uncharacterized protein</fullName>
    </submittedName>
</protein>
<dbReference type="Proteomes" id="UP000238007">
    <property type="component" value="Unassembled WGS sequence"/>
</dbReference>
<keyword evidence="2" id="KW-1185">Reference proteome</keyword>
<accession>A0A2T0VVC3</accession>
<dbReference type="EMBL" id="PVTP01000012">
    <property type="protein sequence ID" value="PRY75521.1"/>
    <property type="molecule type" value="Genomic_DNA"/>
</dbReference>
<comment type="caution">
    <text evidence="1">The sequence shown here is derived from an EMBL/GenBank/DDBJ whole genome shotgun (WGS) entry which is preliminary data.</text>
</comment>
<evidence type="ECO:0000313" key="1">
    <source>
        <dbReference type="EMBL" id="PRY75521.1"/>
    </source>
</evidence>
<reference evidence="1 2" key="1">
    <citation type="submission" date="2018-03" db="EMBL/GenBank/DDBJ databases">
        <title>Genomic Encyclopedia of Archaeal and Bacterial Type Strains, Phase II (KMG-II): from individual species to whole genera.</title>
        <authorList>
            <person name="Goeker M."/>
        </authorList>
    </citation>
    <scope>NUCLEOTIDE SEQUENCE [LARGE SCALE GENOMIC DNA]</scope>
    <source>
        <strain evidence="1 2">DSM 101533</strain>
    </source>
</reference>
<organism evidence="1 2">
    <name type="scientific">Yoonia maritima</name>
    <dbReference type="NCBI Taxonomy" id="1435347"/>
    <lineage>
        <taxon>Bacteria</taxon>
        <taxon>Pseudomonadati</taxon>
        <taxon>Pseudomonadota</taxon>
        <taxon>Alphaproteobacteria</taxon>
        <taxon>Rhodobacterales</taxon>
        <taxon>Paracoccaceae</taxon>
        <taxon>Yoonia</taxon>
    </lineage>
</organism>
<evidence type="ECO:0000313" key="2">
    <source>
        <dbReference type="Proteomes" id="UP000238007"/>
    </source>
</evidence>
<dbReference type="AlphaFoldDB" id="A0A2T0VVC3"/>
<dbReference type="RefSeq" id="WP_106358865.1">
    <property type="nucleotide sequence ID" value="NZ_PVTP01000012.1"/>
</dbReference>